<evidence type="ECO:0000313" key="9">
    <source>
        <dbReference type="Proteomes" id="UP000190834"/>
    </source>
</evidence>
<reference evidence="9" key="1">
    <citation type="submission" date="2017-02" db="EMBL/GenBank/DDBJ databases">
        <authorList>
            <person name="Varghese N."/>
            <person name="Submissions S."/>
        </authorList>
    </citation>
    <scope>NUCLEOTIDE SEQUENCE [LARGE SCALE GENOMIC DNA]</scope>
    <source>
        <strain evidence="9">DSM 19608</strain>
    </source>
</reference>
<dbReference type="AlphaFoldDB" id="A0A1T4RE34"/>
<feature type="transmembrane region" description="Helical" evidence="6">
    <location>
        <begin position="146"/>
        <end position="167"/>
    </location>
</feature>
<feature type="transmembrane region" description="Helical" evidence="6">
    <location>
        <begin position="179"/>
        <end position="199"/>
    </location>
</feature>
<evidence type="ECO:0000256" key="3">
    <source>
        <dbReference type="ARBA" id="ARBA00022692"/>
    </source>
</evidence>
<dbReference type="PANTHER" id="PTHR47371:SF3">
    <property type="entry name" value="PHOSPHOGLYCEROL TRANSFERASE I"/>
    <property type="match status" value="1"/>
</dbReference>
<keyword evidence="8" id="KW-0808">Transferase</keyword>
<comment type="subcellular location">
    <subcellularLocation>
        <location evidence="1">Cell membrane</location>
        <topology evidence="1">Multi-pass membrane protein</topology>
    </subcellularLocation>
</comment>
<dbReference type="GO" id="GO:0016740">
    <property type="term" value="F:transferase activity"/>
    <property type="evidence" value="ECO:0007669"/>
    <property type="project" value="UniProtKB-KW"/>
</dbReference>
<keyword evidence="9" id="KW-1185">Reference proteome</keyword>
<dbReference type="Proteomes" id="UP000190834">
    <property type="component" value="Unassembled WGS sequence"/>
</dbReference>
<dbReference type="EMBL" id="FUXB01000013">
    <property type="protein sequence ID" value="SKA14290.1"/>
    <property type="molecule type" value="Genomic_DNA"/>
</dbReference>
<evidence type="ECO:0000256" key="1">
    <source>
        <dbReference type="ARBA" id="ARBA00004651"/>
    </source>
</evidence>
<feature type="transmembrane region" description="Helical" evidence="6">
    <location>
        <begin position="94"/>
        <end position="114"/>
    </location>
</feature>
<accession>A0A1T4RE34</accession>
<gene>
    <name evidence="8" type="ORF">SAMN02745782_02583</name>
</gene>
<evidence type="ECO:0000256" key="4">
    <source>
        <dbReference type="ARBA" id="ARBA00022989"/>
    </source>
</evidence>
<dbReference type="SUPFAM" id="SSF53649">
    <property type="entry name" value="Alkaline phosphatase-like"/>
    <property type="match status" value="1"/>
</dbReference>
<keyword evidence="3 6" id="KW-0812">Transmembrane</keyword>
<name>A0A1T4RE34_VIBCI</name>
<dbReference type="PANTHER" id="PTHR47371">
    <property type="entry name" value="LIPOTEICHOIC ACID SYNTHASE"/>
    <property type="match status" value="1"/>
</dbReference>
<evidence type="ECO:0000256" key="6">
    <source>
        <dbReference type="SAM" id="Phobius"/>
    </source>
</evidence>
<feature type="transmembrane region" description="Helical" evidence="6">
    <location>
        <begin position="12"/>
        <end position="36"/>
    </location>
</feature>
<keyword evidence="2" id="KW-1003">Cell membrane</keyword>
<dbReference type="STRING" id="1123491.SAMN02745782_02583"/>
<sequence>MHVQNHFRHLFQVLALYFIFSLLLLLFSRYALYLYIEPNLPTQDISDDIRRAFWVGMRFDAKVTAIAYSPLLLVGLFCAPFAKAYPRWCGVSVYYHTLVAFLYVIGGIGNYYYYLTYGSHVDLFIFGLVDDDSIAVLKNLWSDYPIIWGSLGTGMVASGSYYFAKFLTHQALWQPKRPWHWSVTSMVVIGVTLSVFIIARGSLGSLPLKRYHASVSAYKPLNMLTPNVFMALDWARSDYQEQAHIEPISQQVLQEKMYKILGKPTPDYRTQENEYLAENPPHVVVAMMESMGLSLLLEDNPETNDLLGSFRHHYRKDFLFERFVAGTSATIDSIAMMLVHSPLPTISHSNLQKVALPSSAVLPYKEAGYEVVFIYGGNGMWRNLANYLPIQGFDRVYDENDIIEAFPSAGKEAGTWGVPDGFTFKFARQILDKAQKPTFVYIMTVTNHSPYHSPDYYQPTPTSLNDRLNELLGYKGEGDAKELLETFQYASNALGNFIQGIKQSALKEKAVIAVTGDHRVRYTNTARPGEAGLTHAVPFYLYVPASILAHTNYQYDPNRIGSHRDVFPTLYYFSLSDKPYISLGGENLLSTEPVSNIGYNTGMVINQNGAVNNAPPFTFYPWQAGETFLTEKQPSDDHRFNRQWGQEYHQLQEYFLRSQVFPMTP</sequence>
<dbReference type="Gene3D" id="3.40.720.10">
    <property type="entry name" value="Alkaline Phosphatase, subunit A"/>
    <property type="match status" value="1"/>
</dbReference>
<dbReference type="InterPro" id="IPR000917">
    <property type="entry name" value="Sulfatase_N"/>
</dbReference>
<organism evidence="8 9">
    <name type="scientific">Vibrio cincinnatiensis DSM 19608</name>
    <dbReference type="NCBI Taxonomy" id="1123491"/>
    <lineage>
        <taxon>Bacteria</taxon>
        <taxon>Pseudomonadati</taxon>
        <taxon>Pseudomonadota</taxon>
        <taxon>Gammaproteobacteria</taxon>
        <taxon>Vibrionales</taxon>
        <taxon>Vibrionaceae</taxon>
        <taxon>Vibrio</taxon>
    </lineage>
</organism>
<evidence type="ECO:0000313" key="8">
    <source>
        <dbReference type="EMBL" id="SKA14290.1"/>
    </source>
</evidence>
<dbReference type="CDD" id="cd16015">
    <property type="entry name" value="LTA_synthase"/>
    <property type="match status" value="1"/>
</dbReference>
<evidence type="ECO:0000259" key="7">
    <source>
        <dbReference type="Pfam" id="PF00884"/>
    </source>
</evidence>
<keyword evidence="4 6" id="KW-1133">Transmembrane helix</keyword>
<evidence type="ECO:0000256" key="5">
    <source>
        <dbReference type="ARBA" id="ARBA00023136"/>
    </source>
</evidence>
<keyword evidence="5 6" id="KW-0472">Membrane</keyword>
<dbReference type="RefSeq" id="WP_078926947.1">
    <property type="nucleotide sequence ID" value="NZ_FUXB01000013.1"/>
</dbReference>
<dbReference type="InterPro" id="IPR050448">
    <property type="entry name" value="OpgB/LTA_synthase_biosynth"/>
</dbReference>
<dbReference type="Pfam" id="PF00884">
    <property type="entry name" value="Sulfatase"/>
    <property type="match status" value="1"/>
</dbReference>
<feature type="transmembrane region" description="Helical" evidence="6">
    <location>
        <begin position="63"/>
        <end position="82"/>
    </location>
</feature>
<feature type="domain" description="Sulfatase N-terminal" evidence="7">
    <location>
        <begin position="281"/>
        <end position="570"/>
    </location>
</feature>
<dbReference type="GO" id="GO:0005886">
    <property type="term" value="C:plasma membrane"/>
    <property type="evidence" value="ECO:0007669"/>
    <property type="project" value="UniProtKB-SubCell"/>
</dbReference>
<proteinExistence type="predicted"/>
<dbReference type="GeneID" id="70584768"/>
<evidence type="ECO:0000256" key="2">
    <source>
        <dbReference type="ARBA" id="ARBA00022475"/>
    </source>
</evidence>
<dbReference type="OrthoDB" id="9760224at2"/>
<protein>
    <submittedName>
        <fullName evidence="8">Phosphoglycerol transferase MdoB</fullName>
    </submittedName>
</protein>
<dbReference type="InterPro" id="IPR017850">
    <property type="entry name" value="Alkaline_phosphatase_core_sf"/>
</dbReference>